<feature type="compositionally biased region" description="Basic and acidic residues" evidence="5">
    <location>
        <begin position="1566"/>
        <end position="1581"/>
    </location>
</feature>
<dbReference type="GO" id="GO:0009306">
    <property type="term" value="P:protein secretion"/>
    <property type="evidence" value="ECO:0007669"/>
    <property type="project" value="InterPro"/>
</dbReference>
<organism evidence="8 9">
    <name type="scientific">Cyclonatronum proteinivorum</name>
    <dbReference type="NCBI Taxonomy" id="1457365"/>
    <lineage>
        <taxon>Bacteria</taxon>
        <taxon>Pseudomonadati</taxon>
        <taxon>Balneolota</taxon>
        <taxon>Balneolia</taxon>
        <taxon>Balneolales</taxon>
        <taxon>Cyclonatronaceae</taxon>
        <taxon>Cyclonatronum</taxon>
    </lineage>
</organism>
<dbReference type="GO" id="GO:0005886">
    <property type="term" value="C:plasma membrane"/>
    <property type="evidence" value="ECO:0007669"/>
    <property type="project" value="InterPro"/>
</dbReference>
<keyword evidence="9" id="KW-1185">Reference proteome</keyword>
<gene>
    <name evidence="8" type="ORF">CYPRO_1709</name>
</gene>
<dbReference type="KEGG" id="cprv:CYPRO_1709"/>
<accession>A0A345UKF8</accession>
<keyword evidence="3 6" id="KW-1133">Transmembrane helix</keyword>
<protein>
    <submittedName>
        <fullName evidence="8">Putative DUF490 protein</fullName>
    </submittedName>
</protein>
<comment type="subcellular location">
    <subcellularLocation>
        <location evidence="1">Membrane</location>
        <topology evidence="1">Single-pass membrane protein</topology>
    </subcellularLocation>
</comment>
<feature type="transmembrane region" description="Helical" evidence="6">
    <location>
        <begin position="12"/>
        <end position="35"/>
    </location>
</feature>
<feature type="region of interest" description="Disordered" evidence="5">
    <location>
        <begin position="150"/>
        <end position="171"/>
    </location>
</feature>
<feature type="domain" description="Translocation and assembly module TamB C-terminal" evidence="7">
    <location>
        <begin position="1104"/>
        <end position="1514"/>
    </location>
</feature>
<keyword evidence="2 6" id="KW-0812">Transmembrane</keyword>
<evidence type="ECO:0000256" key="2">
    <source>
        <dbReference type="ARBA" id="ARBA00022692"/>
    </source>
</evidence>
<evidence type="ECO:0000256" key="5">
    <source>
        <dbReference type="SAM" id="MobiDB-lite"/>
    </source>
</evidence>
<dbReference type="InterPro" id="IPR007452">
    <property type="entry name" value="TamB_C"/>
</dbReference>
<dbReference type="OrthoDB" id="680700at2"/>
<keyword evidence="4 6" id="KW-0472">Membrane</keyword>
<sequence>MILKWAYTIWRYFWTAFFALLMMVSFIFGVTLLLLQLSPVQLWVAERFTDRFNERFEGDIRIGAVRGTLPLELELRDVVLTLPAETEGGQQNLSPLPPDTLLSTASLYVRIDLQQTLFQRLTISSVRIQDPEIWLGFRQDEPLALARAFSPRKPADKPREPEPEEQAAQPRQMLDLPRIYLQSLSISGGRVHVSGLHETTLDTAQVRLPDKFTADDLTLNLSLELFEDQRLLAFREMRLRSEVLPFDELNFRGQIYADEQFLEFNRITLQTPQSRLGFNLVIDGINLLQDDLREQFRQANVTFRLDNTRLLTDELSPLIPALPAFGKHIEADIRVSGNADFTELSRLSLRFGDSALQLYGEAEDLRDTFRYRAVLDFLNVQGDDLALLLAGQFPPALQEAGLFTLRGNVDGSAQNARFDLSAESENTGSVALNGSADWQDVIAFDGELALTALNLANLPGLEMGNSFVNATVKAQGQGDEIANGTGRLQAEVRQSRIQNITIDDARLTLNLNDGFLEPELQLSQQEGGQLSLGGWIDLLSEQRVLNFEGRLDEFRPELTVNDDRVLPGRLNSNMTLTLQGNDADSYLGEVFLDLRNSMYGTQDISDFEFFMTLDEPEQADPTNEAVNRRLRIGGTMLEGEITGRLIPSEVVGLTEYWIQQIDQLITQQSMYQLSAAAMAMDRTFQPINRLIPSQDLSIRMRIDDLSLIHALFPGVPEIDTISNFDAEISADGEQVQLSSTFFSDFIDTDPVQAASVVSSLAFTIRPEEQFGFFSGLLQLEADEISIEGGQSFRDASVVLDMYDEAFVLQRLRLITGDDVTLGAMASAVFTNRDVDIRLMDFFLGDEGYTWSNIRQTPIRIFEGGRIFVDRLEFGNQEERFIIDGIFSESPDDEVSYAFHDIQLERISSLIGGRVRFSGLFDGSFQTRTLMTDPFFRGGFEVAQLRLDDRLVGDVFFDSSFNPLLERFDTTLMIQAQQDDSRPVADPDEMPSFTADQTMKDVIVEGFFNTLGMARESGVYASFDVRLNEIDLWVLPLIVSNIFEEVEGRAQGNGVFEWGENGMYFDSRFELSDVELVPVFLMSRLFLDGTIDFSSERGVEINDVRVRDTRNGTGVLSGDVDLNNFAGPTLFNLQLQMNNLTFMNNRSGPDVPFFGRGQGTGTVRLSGSNDDPFISTPQPIVMSGNSIVSIPISTDQSVEGGTRFIQFVDEFDFSQLFLPPDPENERNNQDGLEVNLTFMERFGLDLQFVANDNMTVRLIFDEVTSEILSARGTGRIRLGLQDEVFQVFGSFDVASGDYLFVGGDIFSRRFSLRDGGTITWDGDPINANIDVSASYRARPNINVLRPGATVDDVPVRIPVDLVLEITGTLDSIENDFFFEFPTGTDITQIAAIQAALDNEDTKLLQATSILLSGNFVPLDSELNNVFANQFGAQGLSMLLSSQISSLLNSNITNLDIDLNLTGFDEADLGIALRLFDDRLTVRREGTVTGPDSHWGDFDVTYRFNRYFSIEAFLRRESLLPSAISVGRDQNDEVYGVGLEARVQFNTWRELRERIWCSLGRLFGRNRNEEGETTADERGDDPNRSQLSHVPVAATENRNDFIIIPPEHPDDTQP</sequence>
<name>A0A345UKF8_9BACT</name>
<evidence type="ECO:0000313" key="8">
    <source>
        <dbReference type="EMBL" id="AXJ00960.1"/>
    </source>
</evidence>
<evidence type="ECO:0000259" key="7">
    <source>
        <dbReference type="Pfam" id="PF04357"/>
    </source>
</evidence>
<proteinExistence type="predicted"/>
<dbReference type="EMBL" id="CP027806">
    <property type="protein sequence ID" value="AXJ00960.1"/>
    <property type="molecule type" value="Genomic_DNA"/>
</dbReference>
<evidence type="ECO:0000256" key="1">
    <source>
        <dbReference type="ARBA" id="ARBA00004167"/>
    </source>
</evidence>
<dbReference type="Proteomes" id="UP000254808">
    <property type="component" value="Chromosome"/>
</dbReference>
<evidence type="ECO:0000313" key="9">
    <source>
        <dbReference type="Proteomes" id="UP000254808"/>
    </source>
</evidence>
<evidence type="ECO:0000256" key="4">
    <source>
        <dbReference type="ARBA" id="ARBA00023136"/>
    </source>
</evidence>
<reference evidence="8 9" key="1">
    <citation type="submission" date="2018-03" db="EMBL/GenBank/DDBJ databases">
        <title>Phenotypic and genomic properties of Cyclonatronum proteinivorum gen. nov., sp. nov., a haloalkaliphilic bacteroidete from soda lakes possessing Na+-translocating rhodopsin.</title>
        <authorList>
            <person name="Toshchakov S.V."/>
            <person name="Korzhenkov A."/>
            <person name="Samarov N.I."/>
            <person name="Kublanov I.V."/>
            <person name="Muntyan M.S."/>
            <person name="Sorokin D.Y."/>
        </authorList>
    </citation>
    <scope>NUCLEOTIDE SEQUENCE [LARGE SCALE GENOMIC DNA]</scope>
    <source>
        <strain evidence="8 9">Omega</strain>
    </source>
</reference>
<evidence type="ECO:0000256" key="3">
    <source>
        <dbReference type="ARBA" id="ARBA00022989"/>
    </source>
</evidence>
<evidence type="ECO:0000256" key="6">
    <source>
        <dbReference type="SAM" id="Phobius"/>
    </source>
</evidence>
<dbReference type="RefSeq" id="WP_114984205.1">
    <property type="nucleotide sequence ID" value="NZ_CP027806.1"/>
</dbReference>
<feature type="region of interest" description="Disordered" evidence="5">
    <location>
        <begin position="1566"/>
        <end position="1589"/>
    </location>
</feature>
<dbReference type="Pfam" id="PF04357">
    <property type="entry name" value="TamB"/>
    <property type="match status" value="1"/>
</dbReference>